<accession>A0A9P9JLU6</accession>
<feature type="compositionally biased region" description="Basic and acidic residues" evidence="1">
    <location>
        <begin position="80"/>
        <end position="91"/>
    </location>
</feature>
<reference evidence="2" key="1">
    <citation type="journal article" date="2021" name="Nat. Commun.">
        <title>Genetic determinants of endophytism in the Arabidopsis root mycobiome.</title>
        <authorList>
            <person name="Mesny F."/>
            <person name="Miyauchi S."/>
            <person name="Thiergart T."/>
            <person name="Pickel B."/>
            <person name="Atanasova L."/>
            <person name="Karlsson M."/>
            <person name="Huettel B."/>
            <person name="Barry K.W."/>
            <person name="Haridas S."/>
            <person name="Chen C."/>
            <person name="Bauer D."/>
            <person name="Andreopoulos W."/>
            <person name="Pangilinan J."/>
            <person name="LaButti K."/>
            <person name="Riley R."/>
            <person name="Lipzen A."/>
            <person name="Clum A."/>
            <person name="Drula E."/>
            <person name="Henrissat B."/>
            <person name="Kohler A."/>
            <person name="Grigoriev I.V."/>
            <person name="Martin F.M."/>
            <person name="Hacquard S."/>
        </authorList>
    </citation>
    <scope>NUCLEOTIDE SEQUENCE</scope>
    <source>
        <strain evidence="2">MPI-CAGE-AT-0147</strain>
    </source>
</reference>
<evidence type="ECO:0000313" key="2">
    <source>
        <dbReference type="EMBL" id="KAH7171302.1"/>
    </source>
</evidence>
<feature type="compositionally biased region" description="Polar residues" evidence="1">
    <location>
        <begin position="505"/>
        <end position="524"/>
    </location>
</feature>
<dbReference type="EMBL" id="JAGMUV010000002">
    <property type="protein sequence ID" value="KAH7171302.1"/>
    <property type="molecule type" value="Genomic_DNA"/>
</dbReference>
<comment type="caution">
    <text evidence="2">The sequence shown here is derived from an EMBL/GenBank/DDBJ whole genome shotgun (WGS) entry which is preliminary data.</text>
</comment>
<evidence type="ECO:0000256" key="1">
    <source>
        <dbReference type="SAM" id="MobiDB-lite"/>
    </source>
</evidence>
<dbReference type="Proteomes" id="UP000738349">
    <property type="component" value="Unassembled WGS sequence"/>
</dbReference>
<name>A0A9P9JLU6_9HYPO</name>
<keyword evidence="3" id="KW-1185">Reference proteome</keyword>
<dbReference type="OrthoDB" id="5419928at2759"/>
<gene>
    <name evidence="2" type="ORF">EDB81DRAFT_195059</name>
</gene>
<organism evidence="2 3">
    <name type="scientific">Dactylonectria macrodidyma</name>
    <dbReference type="NCBI Taxonomy" id="307937"/>
    <lineage>
        <taxon>Eukaryota</taxon>
        <taxon>Fungi</taxon>
        <taxon>Dikarya</taxon>
        <taxon>Ascomycota</taxon>
        <taxon>Pezizomycotina</taxon>
        <taxon>Sordariomycetes</taxon>
        <taxon>Hypocreomycetidae</taxon>
        <taxon>Hypocreales</taxon>
        <taxon>Nectriaceae</taxon>
        <taxon>Dactylonectria</taxon>
    </lineage>
</organism>
<proteinExistence type="predicted"/>
<dbReference type="AlphaFoldDB" id="A0A9P9JLU6"/>
<evidence type="ECO:0000313" key="3">
    <source>
        <dbReference type="Proteomes" id="UP000738349"/>
    </source>
</evidence>
<protein>
    <submittedName>
        <fullName evidence="2">Uncharacterized protein</fullName>
    </submittedName>
</protein>
<feature type="region of interest" description="Disordered" evidence="1">
    <location>
        <begin position="71"/>
        <end position="97"/>
    </location>
</feature>
<feature type="region of interest" description="Disordered" evidence="1">
    <location>
        <begin position="469"/>
        <end position="563"/>
    </location>
</feature>
<feature type="compositionally biased region" description="Basic residues" evidence="1">
    <location>
        <begin position="551"/>
        <end position="563"/>
    </location>
</feature>
<sequence length="563" mass="64433">MASTKAEEAEEAAWSIKEIAAMSDAELGQFMKKRQRPDGSYGIPIHDGWDTLSKEERNRLAERLKAQQQILAQSPTANARPHDLDDPDARLRQGSSDSRFSLLPEPQAIAPSQSPTVTYDWRHYYIQVARKAYQDLVEDGGRPLYPIDLITDIAENPEEYVHAGFNFDRGSERFCAPNAGLNMFSSQLWRWKYFRDWQKVNRGLDIVIPDLPAFFENLKELRKLQLPAKRYLSAVANLEARPEIVKGMWESERLVRERRADGYRKDYNGFVDYAKAVKNRLARHDFALPLEFELSEDPKKQDPLTTWIEYLTYEYWWLDSYTDTLRNLELGYDKAWQKLMDDNVVGPRDTIESIQAFRISSIREHSEKDAMSYMQGLEAEAKKIPASTQEDPLRLSIPQAKRTRMLRNISTKLAAAKGEYRQIKKRNLQINTFIRGMSGGVNAEHDIARQQALLKWILGEVPLVMAERAQSEAARPKKRPVTADNEEPLGERSVKRSKLDHQESESLTNSSRNISNPKATSKASSEPLAAVDQEGDRGDGGGDDNGIRPIPRGRRRRVRFALP</sequence>
<feature type="compositionally biased region" description="Basic and acidic residues" evidence="1">
    <location>
        <begin position="489"/>
        <end position="504"/>
    </location>
</feature>